<comment type="caution">
    <text evidence="1">The sequence shown here is derived from an EMBL/GenBank/DDBJ whole genome shotgun (WGS) entry which is preliminary data.</text>
</comment>
<dbReference type="EMBL" id="JBIEKR010000002">
    <property type="protein sequence ID" value="MFG6272031.1"/>
    <property type="molecule type" value="Genomic_DNA"/>
</dbReference>
<organism evidence="1 2">
    <name type="scientific">Megasphaera hexanoica</name>
    <dbReference type="NCBI Taxonomy" id="1675036"/>
    <lineage>
        <taxon>Bacteria</taxon>
        <taxon>Bacillati</taxon>
        <taxon>Bacillota</taxon>
        <taxon>Negativicutes</taxon>
        <taxon>Veillonellales</taxon>
        <taxon>Veillonellaceae</taxon>
        <taxon>Megasphaera</taxon>
    </lineage>
</organism>
<sequence>MEKSQFIHEPIMPIAPKPSQYGIDPSLIKKRVAEMPGMCSLRLPELFPELPDVVYPGGPDALDKFYEMAKESLRKVDMSMIKSTDSVNVLASHHGFTLFGGQPYALLLKAVRDIIHEKTGTDNIRLRAGVGMRFRETEEYIKRYGLDEYYGKGKAKGVCPVDEGIPIETEIGTLYGIKAVYDADWIVHVHHTDVREVHFHRQVDKAVKPFSMSYARLESRSTYHQNLGPRAANFTARAIFESEFVQKKFAFGAFMTVGPHGVIGVDADNNLYNINDRATFIGCQLYGKIMTLFGKIKECIAVLDFPCPVPYVFSAGVIYANFTGANKDLYDMEGTPLPPYTWYTEAFYGKDGKPLLEGIPPLNPAIKMCVHNYAWTGYPSAFFSSHIPTIVVGEEQAKLFDMEPMNIHYMDYAVVSKTTEEAMNFAYRVTGTDKVIIFDGAMGGLNCSESLAKDLIEWAPKVSKEVDEVLMPKWFGQRGVDISVLDKLKTE</sequence>
<proteinExistence type="predicted"/>
<evidence type="ECO:0000313" key="1">
    <source>
        <dbReference type="EMBL" id="MFG6272031.1"/>
    </source>
</evidence>
<protein>
    <submittedName>
        <fullName evidence="1">Uncharacterized protein</fullName>
    </submittedName>
</protein>
<dbReference type="RefSeq" id="WP_257536548.1">
    <property type="nucleotide sequence ID" value="NZ_CP011940.1"/>
</dbReference>
<reference evidence="1 2" key="1">
    <citation type="submission" date="2024-10" db="EMBL/GenBank/DDBJ databases">
        <authorList>
            <person name="Sang B.-I."/>
            <person name="Prabhaharan D."/>
        </authorList>
    </citation>
    <scope>NUCLEOTIDE SEQUENCE [LARGE SCALE GENOMIC DNA]</scope>
    <source>
        <strain evidence="1 2">MH</strain>
    </source>
</reference>
<gene>
    <name evidence="1" type="ORF">ACGTZG_02375</name>
</gene>
<accession>A0ABW7DKY4</accession>
<dbReference type="Proteomes" id="UP001605989">
    <property type="component" value="Unassembled WGS sequence"/>
</dbReference>
<evidence type="ECO:0000313" key="2">
    <source>
        <dbReference type="Proteomes" id="UP001605989"/>
    </source>
</evidence>
<name>A0ABW7DKY4_9FIRM</name>
<keyword evidence="2" id="KW-1185">Reference proteome</keyword>